<proteinExistence type="predicted"/>
<organism evidence="1">
    <name type="scientific">Arion vulgaris</name>
    <dbReference type="NCBI Taxonomy" id="1028688"/>
    <lineage>
        <taxon>Eukaryota</taxon>
        <taxon>Metazoa</taxon>
        <taxon>Spiralia</taxon>
        <taxon>Lophotrochozoa</taxon>
        <taxon>Mollusca</taxon>
        <taxon>Gastropoda</taxon>
        <taxon>Heterobranchia</taxon>
        <taxon>Euthyneura</taxon>
        <taxon>Panpulmonata</taxon>
        <taxon>Eupulmonata</taxon>
        <taxon>Stylommatophora</taxon>
        <taxon>Helicina</taxon>
        <taxon>Arionoidea</taxon>
        <taxon>Arionidae</taxon>
        <taxon>Arion</taxon>
    </lineage>
</organism>
<gene>
    <name evidence="1" type="primary">ORF5045</name>
</gene>
<accession>A0A0B6XYX3</accession>
<dbReference type="EMBL" id="HACG01001881">
    <property type="protein sequence ID" value="CEK48746.1"/>
    <property type="molecule type" value="Transcribed_RNA"/>
</dbReference>
<dbReference type="AlphaFoldDB" id="A0A0B6XYX3"/>
<evidence type="ECO:0000313" key="1">
    <source>
        <dbReference type="EMBL" id="CEK48746.1"/>
    </source>
</evidence>
<sequence length="59" mass="6963">MYKVSAMVQNQRNPSSQYKIYKPNNRNIVYKSPTLGKNPQTRAITTNSKPYFELNKYFT</sequence>
<name>A0A0B6XYX3_9EUPU</name>
<protein>
    <submittedName>
        <fullName evidence="1">Uncharacterized protein</fullName>
    </submittedName>
</protein>
<reference evidence="1" key="1">
    <citation type="submission" date="2014-12" db="EMBL/GenBank/DDBJ databases">
        <title>Insight into the proteome of Arion vulgaris.</title>
        <authorList>
            <person name="Aradska J."/>
            <person name="Bulat T."/>
            <person name="Smidak R."/>
            <person name="Sarate P."/>
            <person name="Gangsoo J."/>
            <person name="Sialana F."/>
            <person name="Bilban M."/>
            <person name="Lubec G."/>
        </authorList>
    </citation>
    <scope>NUCLEOTIDE SEQUENCE</scope>
    <source>
        <tissue evidence="1">Skin</tissue>
    </source>
</reference>